<dbReference type="InterPro" id="IPR015424">
    <property type="entry name" value="PyrdxlP-dep_Trfase"/>
</dbReference>
<accession>A0A6A5WBE6</accession>
<keyword evidence="5" id="KW-0663">Pyridoxal phosphate</keyword>
<evidence type="ECO:0000313" key="8">
    <source>
        <dbReference type="Proteomes" id="UP000799779"/>
    </source>
</evidence>
<evidence type="ECO:0000256" key="1">
    <source>
        <dbReference type="ARBA" id="ARBA00001933"/>
    </source>
</evidence>
<dbReference type="Proteomes" id="UP000799779">
    <property type="component" value="Unassembled WGS sequence"/>
</dbReference>
<gene>
    <name evidence="7" type="ORF">P154DRAFT_604153</name>
</gene>
<name>A0A6A5WBE6_9PLEO</name>
<dbReference type="Gene3D" id="3.90.1150.10">
    <property type="entry name" value="Aspartate Aminotransferase, domain 1"/>
    <property type="match status" value="1"/>
</dbReference>
<protein>
    <submittedName>
        <fullName evidence="7">PLP-dependent transferase</fullName>
    </submittedName>
</protein>
<dbReference type="GO" id="GO:0030170">
    <property type="term" value="F:pyridoxal phosphate binding"/>
    <property type="evidence" value="ECO:0007669"/>
    <property type="project" value="InterPro"/>
</dbReference>
<dbReference type="InterPro" id="IPR015422">
    <property type="entry name" value="PyrdxlP-dep_Trfase_small"/>
</dbReference>
<dbReference type="AlphaFoldDB" id="A0A6A5WBE6"/>
<dbReference type="Gene3D" id="3.40.640.10">
    <property type="entry name" value="Type I PLP-dependent aspartate aminotransferase-like (Major domain)"/>
    <property type="match status" value="1"/>
</dbReference>
<evidence type="ECO:0000256" key="4">
    <source>
        <dbReference type="ARBA" id="ARBA00022679"/>
    </source>
</evidence>
<dbReference type="EMBL" id="ML977605">
    <property type="protein sequence ID" value="KAF1998234.1"/>
    <property type="molecule type" value="Genomic_DNA"/>
</dbReference>
<comment type="similarity">
    <text evidence="2">Belongs to the class-I pyridoxal-phosphate-dependent aminotransferase family.</text>
</comment>
<keyword evidence="3" id="KW-0032">Aminotransferase</keyword>
<reference evidence="7" key="1">
    <citation type="journal article" date="2020" name="Stud. Mycol.">
        <title>101 Dothideomycetes genomes: a test case for predicting lifestyles and emergence of pathogens.</title>
        <authorList>
            <person name="Haridas S."/>
            <person name="Albert R."/>
            <person name="Binder M."/>
            <person name="Bloem J."/>
            <person name="Labutti K."/>
            <person name="Salamov A."/>
            <person name="Andreopoulos B."/>
            <person name="Baker S."/>
            <person name="Barry K."/>
            <person name="Bills G."/>
            <person name="Bluhm B."/>
            <person name="Cannon C."/>
            <person name="Castanera R."/>
            <person name="Culley D."/>
            <person name="Daum C."/>
            <person name="Ezra D."/>
            <person name="Gonzalez J."/>
            <person name="Henrissat B."/>
            <person name="Kuo A."/>
            <person name="Liang C."/>
            <person name="Lipzen A."/>
            <person name="Lutzoni F."/>
            <person name="Magnuson J."/>
            <person name="Mondo S."/>
            <person name="Nolan M."/>
            <person name="Ohm R."/>
            <person name="Pangilinan J."/>
            <person name="Park H.-J."/>
            <person name="Ramirez L."/>
            <person name="Alfaro M."/>
            <person name="Sun H."/>
            <person name="Tritt A."/>
            <person name="Yoshinaga Y."/>
            <person name="Zwiers L.-H."/>
            <person name="Turgeon B."/>
            <person name="Goodwin S."/>
            <person name="Spatafora J."/>
            <person name="Crous P."/>
            <person name="Grigoriev I."/>
        </authorList>
    </citation>
    <scope>NUCLEOTIDE SEQUENCE</scope>
    <source>
        <strain evidence="7">CBS 123094</strain>
    </source>
</reference>
<evidence type="ECO:0000256" key="2">
    <source>
        <dbReference type="ARBA" id="ARBA00007441"/>
    </source>
</evidence>
<comment type="cofactor">
    <cofactor evidence="1">
        <name>pyridoxal 5'-phosphate</name>
        <dbReference type="ChEBI" id="CHEBI:597326"/>
    </cofactor>
</comment>
<dbReference type="PANTHER" id="PTHR43795">
    <property type="entry name" value="BIFUNCTIONAL ASPARTATE AMINOTRANSFERASE AND GLUTAMATE/ASPARTATE-PREPHENATE AMINOTRANSFERASE-RELATED"/>
    <property type="match status" value="1"/>
</dbReference>
<dbReference type="CDD" id="cd00609">
    <property type="entry name" value="AAT_like"/>
    <property type="match status" value="1"/>
</dbReference>
<dbReference type="PRINTS" id="PR00753">
    <property type="entry name" value="ACCSYNTHASE"/>
</dbReference>
<evidence type="ECO:0000256" key="3">
    <source>
        <dbReference type="ARBA" id="ARBA00022576"/>
    </source>
</evidence>
<proteinExistence type="inferred from homology"/>
<dbReference type="OrthoDB" id="7042322at2759"/>
<organism evidence="7 8">
    <name type="scientific">Amniculicola lignicola CBS 123094</name>
    <dbReference type="NCBI Taxonomy" id="1392246"/>
    <lineage>
        <taxon>Eukaryota</taxon>
        <taxon>Fungi</taxon>
        <taxon>Dikarya</taxon>
        <taxon>Ascomycota</taxon>
        <taxon>Pezizomycotina</taxon>
        <taxon>Dothideomycetes</taxon>
        <taxon>Pleosporomycetidae</taxon>
        <taxon>Pleosporales</taxon>
        <taxon>Amniculicolaceae</taxon>
        <taxon>Amniculicola</taxon>
    </lineage>
</organism>
<dbReference type="InterPro" id="IPR004839">
    <property type="entry name" value="Aminotransferase_I/II_large"/>
</dbReference>
<dbReference type="GO" id="GO:0006520">
    <property type="term" value="P:amino acid metabolic process"/>
    <property type="evidence" value="ECO:0007669"/>
    <property type="project" value="TreeGrafter"/>
</dbReference>
<dbReference type="Pfam" id="PF00155">
    <property type="entry name" value="Aminotran_1_2"/>
    <property type="match status" value="1"/>
</dbReference>
<evidence type="ECO:0000313" key="7">
    <source>
        <dbReference type="EMBL" id="KAF1998234.1"/>
    </source>
</evidence>
<dbReference type="InterPro" id="IPR050478">
    <property type="entry name" value="Ethylene_sulfur-biosynth"/>
</dbReference>
<keyword evidence="8" id="KW-1185">Reference proteome</keyword>
<keyword evidence="4 7" id="KW-0808">Transferase</keyword>
<dbReference type="GO" id="GO:0008483">
    <property type="term" value="F:transaminase activity"/>
    <property type="evidence" value="ECO:0007669"/>
    <property type="project" value="UniProtKB-KW"/>
</dbReference>
<dbReference type="PANTHER" id="PTHR43795:SF32">
    <property type="entry name" value="AMINOTRANSFERASE GLII-RELATED"/>
    <property type="match status" value="1"/>
</dbReference>
<evidence type="ECO:0000256" key="5">
    <source>
        <dbReference type="ARBA" id="ARBA00022898"/>
    </source>
</evidence>
<dbReference type="InterPro" id="IPR015421">
    <property type="entry name" value="PyrdxlP-dep_Trfase_major"/>
</dbReference>
<sequence length="410" mass="45564">MPKIKGAVEERKSTDTTKIDLSTAENWLIRTELMEICKDAITQRLNKQHFSYPRGFSGNPDLLEAYASIFNNYFHPHTPIVPSHISTAPGASGCIDALLYNICDPGDGVMIPGPYWNGFDFGIKVRSSVTPVLVSLSTFKANFTEELILTLEETIKTSTFPIKALMITNPHNPLGLCYPRGVLEECLKFCDNHGIHFISDEVYALSKFENPEIQDPVEFTSVLSLDLNALRVDPSRVHMVWSTSKDFGQSGFRMAITQANNEMAVALALAANTQISSLSTIFVTSLLTSPKLPKLIALNSQRLAQAYTTLTGFFKELSIKYVPCNAGLYVFAKLARQAQTWEDESSVISDLKSSGILVSAGRAYHGPENEKGWMRVGFAVDPDQLTEAIRRMKTVLTQMTEKPDRTHQEQ</sequence>
<feature type="domain" description="Aminotransferase class I/classII large" evidence="6">
    <location>
        <begin position="19"/>
        <end position="391"/>
    </location>
</feature>
<dbReference type="SUPFAM" id="SSF53383">
    <property type="entry name" value="PLP-dependent transferases"/>
    <property type="match status" value="1"/>
</dbReference>
<evidence type="ECO:0000259" key="6">
    <source>
        <dbReference type="Pfam" id="PF00155"/>
    </source>
</evidence>